<evidence type="ECO:0000313" key="7">
    <source>
        <dbReference type="EMBL" id="GMM52580.1"/>
    </source>
</evidence>
<evidence type="ECO:0000256" key="3">
    <source>
        <dbReference type="ARBA" id="ARBA00023222"/>
    </source>
</evidence>
<accession>A0AAV5RMC7</accession>
<evidence type="ECO:0000256" key="1">
    <source>
        <dbReference type="ARBA" id="ARBA00022605"/>
    </source>
</evidence>
<gene>
    <name evidence="7" type="ORF">DASB73_035430</name>
</gene>
<sequence>MSNRHTSMRVAYLGPGGTYSQEAAIQRLGVLHQPYFCNSLAEVVNAVNSGIVDYSILPVENSTNGVVQPAVEALIETAKEGHIKIIDYVSVRVRHQLYTRMKKLEDIKTVYSHPQVWGQTKIWMAENLPNAAKINSSSSAQGVQLALNNDTDGIAALGGPLTSDESPMVSDCADDSENTTRFLVIIRKGTLASLDCRNTDQVVSAVIYCTPINEVLKKLSNVSGTVKFMAASPGKKGWLYSYYLEIYAGVCKELEKEGFTIIGHTDGKVSDTP</sequence>
<reference evidence="7 8" key="1">
    <citation type="journal article" date="2023" name="Elife">
        <title>Identification of key yeast species and microbe-microbe interactions impacting larval growth of Drosophila in the wild.</title>
        <authorList>
            <person name="Mure A."/>
            <person name="Sugiura Y."/>
            <person name="Maeda R."/>
            <person name="Honda K."/>
            <person name="Sakurai N."/>
            <person name="Takahashi Y."/>
            <person name="Watada M."/>
            <person name="Katoh T."/>
            <person name="Gotoh A."/>
            <person name="Gotoh Y."/>
            <person name="Taniguchi I."/>
            <person name="Nakamura K."/>
            <person name="Hayashi T."/>
            <person name="Katayama T."/>
            <person name="Uemura T."/>
            <person name="Hattori Y."/>
        </authorList>
    </citation>
    <scope>NUCLEOTIDE SEQUENCE [LARGE SCALE GENOMIC DNA]</scope>
    <source>
        <strain evidence="7 8">SB-73</strain>
    </source>
</reference>
<keyword evidence="3" id="KW-0584">Phenylalanine biosynthesis</keyword>
<protein>
    <submittedName>
        <fullName evidence="7">Prephenate dehydratase</fullName>
    </submittedName>
</protein>
<dbReference type="GO" id="GO:0009094">
    <property type="term" value="P:L-phenylalanine biosynthetic process"/>
    <property type="evidence" value="ECO:0007669"/>
    <property type="project" value="UniProtKB-KW"/>
</dbReference>
<evidence type="ECO:0000256" key="4">
    <source>
        <dbReference type="ARBA" id="ARBA00023239"/>
    </source>
</evidence>
<dbReference type="PANTHER" id="PTHR21022:SF19">
    <property type="entry name" value="PREPHENATE DEHYDRATASE-RELATED"/>
    <property type="match status" value="1"/>
</dbReference>
<evidence type="ECO:0000256" key="2">
    <source>
        <dbReference type="ARBA" id="ARBA00023141"/>
    </source>
</evidence>
<dbReference type="SUPFAM" id="SSF53850">
    <property type="entry name" value="Periplasmic binding protein-like II"/>
    <property type="match status" value="1"/>
</dbReference>
<dbReference type="EMBL" id="BTGC01000008">
    <property type="protein sequence ID" value="GMM52580.1"/>
    <property type="molecule type" value="Genomic_DNA"/>
</dbReference>
<name>A0AAV5RMC7_STABA</name>
<keyword evidence="8" id="KW-1185">Reference proteome</keyword>
<comment type="caution">
    <text evidence="7">The sequence shown here is derived from an EMBL/GenBank/DDBJ whole genome shotgun (WGS) entry which is preliminary data.</text>
</comment>
<keyword evidence="1" id="KW-0028">Amino-acid biosynthesis</keyword>
<dbReference type="Gene3D" id="3.40.190.10">
    <property type="entry name" value="Periplasmic binding protein-like II"/>
    <property type="match status" value="2"/>
</dbReference>
<dbReference type="AlphaFoldDB" id="A0AAV5RMC7"/>
<evidence type="ECO:0000313" key="8">
    <source>
        <dbReference type="Proteomes" id="UP001362899"/>
    </source>
</evidence>
<organism evidence="7 8">
    <name type="scientific">Starmerella bacillaris</name>
    <name type="common">Yeast</name>
    <name type="synonym">Candida zemplinina</name>
    <dbReference type="NCBI Taxonomy" id="1247836"/>
    <lineage>
        <taxon>Eukaryota</taxon>
        <taxon>Fungi</taxon>
        <taxon>Dikarya</taxon>
        <taxon>Ascomycota</taxon>
        <taxon>Saccharomycotina</taxon>
        <taxon>Dipodascomycetes</taxon>
        <taxon>Dipodascales</taxon>
        <taxon>Trichomonascaceae</taxon>
        <taxon>Starmerella</taxon>
    </lineage>
</organism>
<dbReference type="InterPro" id="IPR001086">
    <property type="entry name" value="Preph_deHydtase"/>
</dbReference>
<feature type="domain" description="Prephenate dehydratase" evidence="6">
    <location>
        <begin position="9"/>
        <end position="187"/>
    </location>
</feature>
<dbReference type="PANTHER" id="PTHR21022">
    <property type="entry name" value="PREPHENATE DEHYDRATASE P PROTEIN"/>
    <property type="match status" value="1"/>
</dbReference>
<evidence type="ECO:0000256" key="5">
    <source>
        <dbReference type="ARBA" id="ARBA00029440"/>
    </source>
</evidence>
<keyword evidence="4" id="KW-0456">Lyase</keyword>
<dbReference type="Proteomes" id="UP001362899">
    <property type="component" value="Unassembled WGS sequence"/>
</dbReference>
<dbReference type="Pfam" id="PF00800">
    <property type="entry name" value="PDT"/>
    <property type="match status" value="1"/>
</dbReference>
<dbReference type="GO" id="GO:0005737">
    <property type="term" value="C:cytoplasm"/>
    <property type="evidence" value="ECO:0007669"/>
    <property type="project" value="TreeGrafter"/>
</dbReference>
<proteinExistence type="predicted"/>
<dbReference type="CDD" id="cd13630">
    <property type="entry name" value="PBP2_PDT_1"/>
    <property type="match status" value="1"/>
</dbReference>
<evidence type="ECO:0000259" key="6">
    <source>
        <dbReference type="PROSITE" id="PS51171"/>
    </source>
</evidence>
<dbReference type="GO" id="GO:0004664">
    <property type="term" value="F:prephenate dehydratase activity"/>
    <property type="evidence" value="ECO:0007669"/>
    <property type="project" value="InterPro"/>
</dbReference>
<comment type="pathway">
    <text evidence="5">Amino-acid biosynthesis.</text>
</comment>
<keyword evidence="2" id="KW-0057">Aromatic amino acid biosynthesis</keyword>
<dbReference type="PROSITE" id="PS51171">
    <property type="entry name" value="PREPHENATE_DEHYDR_3"/>
    <property type="match status" value="1"/>
</dbReference>